<sequence length="84" mass="9520">MNSRHRKTLAAIFTNPTPKTMVWADIEALLLAVGCEIIEGDGSRVRFIRDDVIGYFHRPHPKKEAAPYQIRDAKTFLTKLGVEP</sequence>
<gene>
    <name evidence="1" type="ORF">KL86DPRO_40074</name>
</gene>
<dbReference type="InterPro" id="IPR012933">
    <property type="entry name" value="HicA_mRNA_interferase"/>
</dbReference>
<organism evidence="1">
    <name type="scientific">uncultured delta proteobacterium</name>
    <dbReference type="NCBI Taxonomy" id="34034"/>
    <lineage>
        <taxon>Bacteria</taxon>
        <taxon>Deltaproteobacteria</taxon>
        <taxon>environmental samples</taxon>
    </lineage>
</organism>
<dbReference type="AlphaFoldDB" id="A0A212K9F0"/>
<evidence type="ECO:0000313" key="1">
    <source>
        <dbReference type="EMBL" id="SBW08330.1"/>
    </source>
</evidence>
<accession>A0A212K9F0</accession>
<dbReference type="GO" id="GO:0003729">
    <property type="term" value="F:mRNA binding"/>
    <property type="evidence" value="ECO:0007669"/>
    <property type="project" value="InterPro"/>
</dbReference>
<dbReference type="Pfam" id="PF07927">
    <property type="entry name" value="HicA_toxin"/>
    <property type="match status" value="1"/>
</dbReference>
<proteinExistence type="predicted"/>
<name>A0A212K9F0_9DELT</name>
<dbReference type="EMBL" id="FLUQ01000004">
    <property type="protein sequence ID" value="SBW08330.1"/>
    <property type="molecule type" value="Genomic_DNA"/>
</dbReference>
<protein>
    <submittedName>
        <fullName evidence="1">HicA protein</fullName>
    </submittedName>
</protein>
<reference evidence="1" key="1">
    <citation type="submission" date="2016-04" db="EMBL/GenBank/DDBJ databases">
        <authorList>
            <person name="Evans L.H."/>
            <person name="Alamgir A."/>
            <person name="Owens N."/>
            <person name="Weber N.D."/>
            <person name="Virtaneva K."/>
            <person name="Barbian K."/>
            <person name="Babar A."/>
            <person name="Rosenke K."/>
        </authorList>
    </citation>
    <scope>NUCLEOTIDE SEQUENCE</scope>
    <source>
        <strain evidence="1">86</strain>
    </source>
</reference>
<dbReference type="SUPFAM" id="SSF54786">
    <property type="entry name" value="YcfA/nrd intein domain"/>
    <property type="match status" value="1"/>
</dbReference>